<keyword evidence="4" id="KW-0808">Transferase</keyword>
<accession>A0A9N8HZA2</accession>
<evidence type="ECO:0000256" key="1">
    <source>
        <dbReference type="ARBA" id="ARBA00000085"/>
    </source>
</evidence>
<feature type="region of interest" description="Disordered" evidence="7">
    <location>
        <begin position="669"/>
        <end position="692"/>
    </location>
</feature>
<dbReference type="InterPro" id="IPR036097">
    <property type="entry name" value="HisK_dim/P_sf"/>
</dbReference>
<comment type="catalytic activity">
    <reaction evidence="1">
        <text>ATP + protein L-histidine = ADP + protein N-phospho-L-histidine.</text>
        <dbReference type="EC" id="2.7.13.3"/>
    </reaction>
</comment>
<dbReference type="EMBL" id="CAICTM010002830">
    <property type="protein sequence ID" value="CAB9530320.1"/>
    <property type="molecule type" value="Genomic_DNA"/>
</dbReference>
<evidence type="ECO:0000313" key="12">
    <source>
        <dbReference type="Proteomes" id="UP001153069"/>
    </source>
</evidence>
<dbReference type="AlphaFoldDB" id="A0A9N8HZA2"/>
<dbReference type="PANTHER" id="PTHR43047">
    <property type="entry name" value="TWO-COMPONENT HISTIDINE PROTEIN KINASE"/>
    <property type="match status" value="1"/>
</dbReference>
<evidence type="ECO:0000259" key="9">
    <source>
        <dbReference type="PROSITE" id="PS50109"/>
    </source>
</evidence>
<feature type="domain" description="Response regulatory" evidence="10">
    <location>
        <begin position="884"/>
        <end position="1018"/>
    </location>
</feature>
<gene>
    <name evidence="11" type="ORF">SEMRO_2832_G338120.1</name>
</gene>
<dbReference type="PROSITE" id="PS50110">
    <property type="entry name" value="RESPONSE_REGULATORY"/>
    <property type="match status" value="1"/>
</dbReference>
<evidence type="ECO:0000259" key="10">
    <source>
        <dbReference type="PROSITE" id="PS50110"/>
    </source>
</evidence>
<keyword evidence="5 11" id="KW-0418">Kinase</keyword>
<feature type="compositionally biased region" description="Polar residues" evidence="7">
    <location>
        <begin position="675"/>
        <end position="692"/>
    </location>
</feature>
<dbReference type="InterPro" id="IPR003661">
    <property type="entry name" value="HisK_dim/P_dom"/>
</dbReference>
<feature type="region of interest" description="Disordered" evidence="7">
    <location>
        <begin position="506"/>
        <end position="526"/>
    </location>
</feature>
<dbReference type="SMART" id="SM00448">
    <property type="entry name" value="REC"/>
    <property type="match status" value="1"/>
</dbReference>
<dbReference type="SUPFAM" id="SSF47384">
    <property type="entry name" value="Homodimeric domain of signal transducing histidine kinase"/>
    <property type="match status" value="1"/>
</dbReference>
<evidence type="ECO:0000256" key="4">
    <source>
        <dbReference type="ARBA" id="ARBA00022679"/>
    </source>
</evidence>
<dbReference type="Gene3D" id="1.10.287.130">
    <property type="match status" value="1"/>
</dbReference>
<dbReference type="CDD" id="cd00082">
    <property type="entry name" value="HisKA"/>
    <property type="match status" value="1"/>
</dbReference>
<feature type="compositionally biased region" description="Polar residues" evidence="7">
    <location>
        <begin position="842"/>
        <end position="864"/>
    </location>
</feature>
<evidence type="ECO:0000256" key="5">
    <source>
        <dbReference type="ARBA" id="ARBA00022777"/>
    </source>
</evidence>
<feature type="region of interest" description="Disordered" evidence="7">
    <location>
        <begin position="215"/>
        <end position="235"/>
    </location>
</feature>
<dbReference type="CDD" id="cd17546">
    <property type="entry name" value="REC_hyHK_CKI1_RcsC-like"/>
    <property type="match status" value="1"/>
</dbReference>
<dbReference type="SMART" id="SM00388">
    <property type="entry name" value="HisKA"/>
    <property type="match status" value="1"/>
</dbReference>
<keyword evidence="3 6" id="KW-0597">Phosphoprotein</keyword>
<sequence length="1064" mass="115657">MKDIQSQSNTYLISGNPATQIPNKMKPRVQVLKSSDDGSDQASHGDDGTLSHLASCLNAFLCWKWSRTVALRVLFVTSIIIAIFICSLVSYLIIRDLEYEVGHQTYESVAASALKAARAITLRKYQAAKVMESVLSYAFPDAEMWPYVGLNGYFHTSREVAALASTGSMGMSVFVQPPEAAAFESFIQEHFDQQGYPPDAGLSDFGFGIYTRDPDSPFADGRVPSRTGNDTSDGGSPYTILAPIMDHSMWNTNALMYDVHSTDTAVDALFECTEHATQNSDFLATMTDAPTAPQKPACTVSTGFKKLISRPDLATLVDQPIYPANDPTTVVGFVGTSIQWIEVLDQIVPDFFDTLVAVISTDSQWHSNTDFGTVTYIIRHGHAVFLGEGDQHDRRFDSSARSIVLNDVAGATKSVHVTLTVYPNSFDQFATKSPLAVSLGFAAVIAICTVIFFVYDFLMQSDINERKVVLEMKRRFVRFISHEIRTPLNTVCMGLELLESELGPHRDRNVTPEASSSSLAPESSSGASVDYWYDITRDIQENASSAVGILNELLKYDKIETGNLELEIGQVLMWDLVAKVVSQFRLQAVNKEVDLSFTVTDNHSDRDPEVGEGMVSESLRELVVVGDPMRLSEVVRNVISNALKFTPIGGLIKVSVEYKKDGLPEKRSWGRKRNFQLTSNSTDQMQASDQSTGDSNSLACFYSFPRAGSILISVTDTGVGMSEHQLSRVFVEGVQFNANRLQAGGGSGLGLCISKGIIERHRGAIVASSAGEGKGCTFSVELPLYDSSCDQFKTESLVSEKLPTMADSADTCPDKVAPTGTGSMAVDMETVPTIEDDRRLEASSTPQEKQCLAPSTTPLGSTRGSSVPAPPPSTPSKAETQKHTVLVVDDVLSNRKMLVRLLERAGHQCFSACDGQEAIDTVVANRKAATSTADAQSDEGTIAPDMIDTVLMDYEMPVKNGPDATFDLRQLGFKGAIIGVTGNVLHEDVDYFKKKGANDVLPKPVSMKLLKDYWATHQTGSRPPSSEWQDRKDPRVHGVGTGRNTGASRGSKDVEQSVEGAVAA</sequence>
<name>A0A9N8HZA2_9STRA</name>
<feature type="region of interest" description="Disordered" evidence="7">
    <location>
        <begin position="838"/>
        <end position="880"/>
    </location>
</feature>
<dbReference type="OrthoDB" id="60033at2759"/>
<evidence type="ECO:0000256" key="7">
    <source>
        <dbReference type="SAM" id="MobiDB-lite"/>
    </source>
</evidence>
<dbReference type="Pfam" id="PF00072">
    <property type="entry name" value="Response_reg"/>
    <property type="match status" value="1"/>
</dbReference>
<dbReference type="InterPro" id="IPR003594">
    <property type="entry name" value="HATPase_dom"/>
</dbReference>
<dbReference type="Gene3D" id="3.30.565.10">
    <property type="entry name" value="Histidine kinase-like ATPase, C-terminal domain"/>
    <property type="match status" value="1"/>
</dbReference>
<feature type="domain" description="Histidine kinase" evidence="9">
    <location>
        <begin position="479"/>
        <end position="786"/>
    </location>
</feature>
<dbReference type="Pfam" id="PF00512">
    <property type="entry name" value="HisKA"/>
    <property type="match status" value="1"/>
</dbReference>
<dbReference type="GO" id="GO:0005886">
    <property type="term" value="C:plasma membrane"/>
    <property type="evidence" value="ECO:0007669"/>
    <property type="project" value="TreeGrafter"/>
</dbReference>
<evidence type="ECO:0000256" key="6">
    <source>
        <dbReference type="PROSITE-ProRule" id="PRU00169"/>
    </source>
</evidence>
<evidence type="ECO:0000256" key="3">
    <source>
        <dbReference type="ARBA" id="ARBA00022553"/>
    </source>
</evidence>
<dbReference type="InterPro" id="IPR001789">
    <property type="entry name" value="Sig_transdc_resp-reg_receiver"/>
</dbReference>
<feature type="transmembrane region" description="Helical" evidence="8">
    <location>
        <begin position="73"/>
        <end position="94"/>
    </location>
</feature>
<dbReference type="GO" id="GO:0009927">
    <property type="term" value="F:histidine phosphotransfer kinase activity"/>
    <property type="evidence" value="ECO:0007669"/>
    <property type="project" value="TreeGrafter"/>
</dbReference>
<keyword evidence="8" id="KW-0472">Membrane</keyword>
<dbReference type="InterPro" id="IPR004358">
    <property type="entry name" value="Sig_transdc_His_kin-like_C"/>
</dbReference>
<keyword evidence="12" id="KW-1185">Reference proteome</keyword>
<dbReference type="InterPro" id="IPR036890">
    <property type="entry name" value="HATPase_C_sf"/>
</dbReference>
<feature type="region of interest" description="Disordered" evidence="7">
    <location>
        <begin position="1017"/>
        <end position="1064"/>
    </location>
</feature>
<evidence type="ECO:0000256" key="8">
    <source>
        <dbReference type="SAM" id="Phobius"/>
    </source>
</evidence>
<dbReference type="PROSITE" id="PS50109">
    <property type="entry name" value="HIS_KIN"/>
    <property type="match status" value="1"/>
</dbReference>
<evidence type="ECO:0000256" key="2">
    <source>
        <dbReference type="ARBA" id="ARBA00012438"/>
    </source>
</evidence>
<keyword evidence="8" id="KW-1133">Transmembrane helix</keyword>
<dbReference type="SMART" id="SM00387">
    <property type="entry name" value="HATPase_c"/>
    <property type="match status" value="1"/>
</dbReference>
<proteinExistence type="predicted"/>
<feature type="region of interest" description="Disordered" evidence="7">
    <location>
        <begin position="1"/>
        <end position="22"/>
    </location>
</feature>
<dbReference type="PRINTS" id="PR00344">
    <property type="entry name" value="BCTRLSENSOR"/>
</dbReference>
<dbReference type="InterPro" id="IPR005467">
    <property type="entry name" value="His_kinase_dom"/>
</dbReference>
<dbReference type="EC" id="2.7.13.3" evidence="2"/>
<feature type="compositionally biased region" description="Polar residues" evidence="7">
    <location>
        <begin position="1017"/>
        <end position="1027"/>
    </location>
</feature>
<dbReference type="SUPFAM" id="SSF55874">
    <property type="entry name" value="ATPase domain of HSP90 chaperone/DNA topoisomerase II/histidine kinase"/>
    <property type="match status" value="1"/>
</dbReference>
<feature type="region of interest" description="Disordered" evidence="7">
    <location>
        <begin position="809"/>
        <end position="828"/>
    </location>
</feature>
<dbReference type="Gene3D" id="3.40.50.2300">
    <property type="match status" value="1"/>
</dbReference>
<evidence type="ECO:0000313" key="11">
    <source>
        <dbReference type="EMBL" id="CAB9530320.1"/>
    </source>
</evidence>
<dbReference type="GO" id="GO:0000155">
    <property type="term" value="F:phosphorelay sensor kinase activity"/>
    <property type="evidence" value="ECO:0007669"/>
    <property type="project" value="InterPro"/>
</dbReference>
<organism evidence="11 12">
    <name type="scientific">Seminavis robusta</name>
    <dbReference type="NCBI Taxonomy" id="568900"/>
    <lineage>
        <taxon>Eukaryota</taxon>
        <taxon>Sar</taxon>
        <taxon>Stramenopiles</taxon>
        <taxon>Ochrophyta</taxon>
        <taxon>Bacillariophyta</taxon>
        <taxon>Bacillariophyceae</taxon>
        <taxon>Bacillariophycidae</taxon>
        <taxon>Naviculales</taxon>
        <taxon>Naviculaceae</taxon>
        <taxon>Seminavis</taxon>
    </lineage>
</organism>
<comment type="caution">
    <text evidence="11">The sequence shown here is derived from an EMBL/GenBank/DDBJ whole genome shotgun (WGS) entry which is preliminary data.</text>
</comment>
<dbReference type="Proteomes" id="UP001153069">
    <property type="component" value="Unassembled WGS sequence"/>
</dbReference>
<reference evidence="11" key="1">
    <citation type="submission" date="2020-06" db="EMBL/GenBank/DDBJ databases">
        <authorList>
            <consortium name="Plant Systems Biology data submission"/>
        </authorList>
    </citation>
    <scope>NUCLEOTIDE SEQUENCE</scope>
    <source>
        <strain evidence="11">D6</strain>
    </source>
</reference>
<dbReference type="InterPro" id="IPR011006">
    <property type="entry name" value="CheY-like_superfamily"/>
</dbReference>
<feature type="modified residue" description="4-aspartylphosphate" evidence="6">
    <location>
        <position position="953"/>
    </location>
</feature>
<dbReference type="Pfam" id="PF02518">
    <property type="entry name" value="HATPase_c"/>
    <property type="match status" value="1"/>
</dbReference>
<dbReference type="PANTHER" id="PTHR43047:SF72">
    <property type="entry name" value="OSMOSENSING HISTIDINE PROTEIN KINASE SLN1"/>
    <property type="match status" value="1"/>
</dbReference>
<feature type="compositionally biased region" description="Low complexity" evidence="7">
    <location>
        <begin position="514"/>
        <end position="526"/>
    </location>
</feature>
<protein>
    <recommendedName>
        <fullName evidence="2">histidine kinase</fullName>
        <ecNumber evidence="2">2.7.13.3</ecNumber>
    </recommendedName>
</protein>
<keyword evidence="8" id="KW-0812">Transmembrane</keyword>
<dbReference type="SUPFAM" id="SSF52172">
    <property type="entry name" value="CheY-like"/>
    <property type="match status" value="1"/>
</dbReference>